<dbReference type="Pfam" id="PF23552">
    <property type="entry name" value="ParB_C"/>
    <property type="match status" value="1"/>
</dbReference>
<dbReference type="SUPFAM" id="SSF109709">
    <property type="entry name" value="KorB DNA-binding domain-like"/>
    <property type="match status" value="1"/>
</dbReference>
<name>A0A656D8K2_KRYT1</name>
<dbReference type="GO" id="GO:0005694">
    <property type="term" value="C:chromosome"/>
    <property type="evidence" value="ECO:0007669"/>
    <property type="project" value="TreeGrafter"/>
</dbReference>
<organism evidence="5 6">
    <name type="scientific">Kryptobacter tengchongensis</name>
    <dbReference type="NCBI Taxonomy" id="1643429"/>
    <lineage>
        <taxon>Bacteria</taxon>
        <taxon>Pseudomonadati</taxon>
        <taxon>Candidatus Kryptoniota</taxon>
        <taxon>Candidatus Kryptobacter</taxon>
    </lineage>
</organism>
<dbReference type="CDD" id="cd16393">
    <property type="entry name" value="SPO0J_N"/>
    <property type="match status" value="1"/>
</dbReference>
<dbReference type="Gene3D" id="3.90.1530.10">
    <property type="entry name" value="Conserved hypothetical protein from pyrococcus furiosus pfu- 392566-001, ParB domain"/>
    <property type="match status" value="1"/>
</dbReference>
<dbReference type="Proteomes" id="UP000243065">
    <property type="component" value="Unassembled WGS sequence"/>
</dbReference>
<evidence type="ECO:0000313" key="6">
    <source>
        <dbReference type="Proteomes" id="UP000243065"/>
    </source>
</evidence>
<evidence type="ECO:0000259" key="4">
    <source>
        <dbReference type="SMART" id="SM00470"/>
    </source>
</evidence>
<accession>A0A656D8K2</accession>
<dbReference type="Pfam" id="PF02195">
    <property type="entry name" value="ParB_N"/>
    <property type="match status" value="1"/>
</dbReference>
<proteinExistence type="inferred from homology"/>
<dbReference type="Pfam" id="PF17762">
    <property type="entry name" value="HTH_ParB"/>
    <property type="match status" value="1"/>
</dbReference>
<dbReference type="NCBIfam" id="TIGR00180">
    <property type="entry name" value="parB_part"/>
    <property type="match status" value="1"/>
</dbReference>
<comment type="similarity">
    <text evidence="1">Belongs to the ParB family.</text>
</comment>
<feature type="domain" description="ParB-like N-terminal" evidence="4">
    <location>
        <begin position="41"/>
        <end position="132"/>
    </location>
</feature>
<keyword evidence="3" id="KW-0238">DNA-binding</keyword>
<dbReference type="InterPro" id="IPR050336">
    <property type="entry name" value="Chromosome_partition/occlusion"/>
</dbReference>
<dbReference type="SUPFAM" id="SSF110849">
    <property type="entry name" value="ParB/Sulfiredoxin"/>
    <property type="match status" value="1"/>
</dbReference>
<evidence type="ECO:0000256" key="1">
    <source>
        <dbReference type="ARBA" id="ARBA00006295"/>
    </source>
</evidence>
<dbReference type="PANTHER" id="PTHR33375:SF1">
    <property type="entry name" value="CHROMOSOME-PARTITIONING PROTEIN PARB-RELATED"/>
    <property type="match status" value="1"/>
</dbReference>
<evidence type="ECO:0000313" key="5">
    <source>
        <dbReference type="EMBL" id="CUT01200.1"/>
    </source>
</evidence>
<sequence length="307" mass="35071">MSKQRLGRGLDALIPRSATREISIDSKDLRFDDGQSVGVIAKIEISKIKPNPYQPRESFDRTSLEELKQSIIEKGVIQPITVRRLPGGMYELIAGERRVKASAEAGLTHIPAYIIEVESEKELLELALIENIQREKLNPIEIAKAYQRLIEELGYTQEEIAKKIGKDRTTVANFIRLLKLPEQIQESLKKGEITMGHARALINIPSRKLQIEIWNKIVKQGWSVRKVEKAVRDLLKGKDLEERAQKKKTHASAGLRDIESKLKRIFGTQVKIKQTGNSKGEIVIEFYSSDDFERLLELFEIIEKHSR</sequence>
<dbReference type="GO" id="GO:0007059">
    <property type="term" value="P:chromosome segregation"/>
    <property type="evidence" value="ECO:0007669"/>
    <property type="project" value="UniProtKB-KW"/>
</dbReference>
<dbReference type="InterPro" id="IPR003115">
    <property type="entry name" value="ParB_N"/>
</dbReference>
<dbReference type="GO" id="GO:0045881">
    <property type="term" value="P:positive regulation of sporulation resulting in formation of a cellular spore"/>
    <property type="evidence" value="ECO:0007669"/>
    <property type="project" value="TreeGrafter"/>
</dbReference>
<evidence type="ECO:0000256" key="3">
    <source>
        <dbReference type="ARBA" id="ARBA00023125"/>
    </source>
</evidence>
<keyword evidence="6" id="KW-1185">Reference proteome</keyword>
<dbReference type="InterPro" id="IPR041468">
    <property type="entry name" value="HTH_ParB/Spo0J"/>
</dbReference>
<dbReference type="FunFam" id="1.10.10.2830:FF:000001">
    <property type="entry name" value="Chromosome partitioning protein ParB"/>
    <property type="match status" value="1"/>
</dbReference>
<reference evidence="5 6" key="1">
    <citation type="submission" date="2015-11" db="EMBL/GenBank/DDBJ databases">
        <authorList>
            <person name="Varghese N."/>
        </authorList>
    </citation>
    <scope>NUCLEOTIDE SEQUENCE [LARGE SCALE GENOMIC DNA]</scope>
    <source>
        <strain evidence="5 6">JGI-24</strain>
    </source>
</reference>
<dbReference type="GO" id="GO:0003677">
    <property type="term" value="F:DNA binding"/>
    <property type="evidence" value="ECO:0007669"/>
    <property type="project" value="UniProtKB-KW"/>
</dbReference>
<dbReference type="RefSeq" id="WP_072150321.1">
    <property type="nucleotide sequence ID" value="NZ_CZVU01000034.1"/>
</dbReference>
<dbReference type="PANTHER" id="PTHR33375">
    <property type="entry name" value="CHROMOSOME-PARTITIONING PROTEIN PARB-RELATED"/>
    <property type="match status" value="1"/>
</dbReference>
<evidence type="ECO:0000256" key="2">
    <source>
        <dbReference type="ARBA" id="ARBA00022829"/>
    </source>
</evidence>
<dbReference type="OrthoDB" id="9802051at2"/>
<dbReference type="InterPro" id="IPR057240">
    <property type="entry name" value="ParB_dimer_C"/>
</dbReference>
<dbReference type="InterPro" id="IPR036086">
    <property type="entry name" value="ParB/Sulfiredoxin_sf"/>
</dbReference>
<dbReference type="EMBL" id="CZVU01000034">
    <property type="protein sequence ID" value="CUT01200.1"/>
    <property type="molecule type" value="Genomic_DNA"/>
</dbReference>
<dbReference type="Gene3D" id="1.10.10.2830">
    <property type="match status" value="1"/>
</dbReference>
<dbReference type="SMART" id="SM00470">
    <property type="entry name" value="ParB"/>
    <property type="match status" value="1"/>
</dbReference>
<dbReference type="AlphaFoldDB" id="A0A656D8K2"/>
<keyword evidence="2" id="KW-0159">Chromosome partition</keyword>
<protein>
    <submittedName>
        <fullName evidence="5">Chromosome partitioning protein, ParB family</fullName>
    </submittedName>
</protein>
<dbReference type="InterPro" id="IPR004437">
    <property type="entry name" value="ParB/RepB/Spo0J"/>
</dbReference>
<gene>
    <name evidence="5" type="ORF">JGI24_00899</name>
</gene>